<comment type="caution">
    <text evidence="1">The sequence shown here is derived from an EMBL/GenBank/DDBJ whole genome shotgun (WGS) entry which is preliminary data.</text>
</comment>
<keyword evidence="2" id="KW-1185">Reference proteome</keyword>
<proteinExistence type="predicted"/>
<evidence type="ECO:0000313" key="1">
    <source>
        <dbReference type="EMBL" id="GGU98718.1"/>
    </source>
</evidence>
<protein>
    <submittedName>
        <fullName evidence="1">Uncharacterized protein</fullName>
    </submittedName>
</protein>
<dbReference type="Proteomes" id="UP000654471">
    <property type="component" value="Unassembled WGS sequence"/>
</dbReference>
<gene>
    <name evidence="1" type="ORF">GCM10010211_77650</name>
</gene>
<name>A0ABQ2VN14_9ACTN</name>
<organism evidence="1 2">
    <name type="scientific">Streptomyces albospinus</name>
    <dbReference type="NCBI Taxonomy" id="285515"/>
    <lineage>
        <taxon>Bacteria</taxon>
        <taxon>Bacillati</taxon>
        <taxon>Actinomycetota</taxon>
        <taxon>Actinomycetes</taxon>
        <taxon>Kitasatosporales</taxon>
        <taxon>Streptomycetaceae</taxon>
        <taxon>Streptomyces</taxon>
    </lineage>
</organism>
<reference evidence="2" key="1">
    <citation type="journal article" date="2019" name="Int. J. Syst. Evol. Microbiol.">
        <title>The Global Catalogue of Microorganisms (GCM) 10K type strain sequencing project: providing services to taxonomists for standard genome sequencing and annotation.</title>
        <authorList>
            <consortium name="The Broad Institute Genomics Platform"/>
            <consortium name="The Broad Institute Genome Sequencing Center for Infectious Disease"/>
            <person name="Wu L."/>
            <person name="Ma J."/>
        </authorList>
    </citation>
    <scope>NUCLEOTIDE SEQUENCE [LARGE SCALE GENOMIC DNA]</scope>
    <source>
        <strain evidence="2">JCM 3399</strain>
    </source>
</reference>
<sequence>MASSLNLANDETHVVRPDGLINDSACVTLGPLVDKHHGESVTVRHASPSLGNELGDHFVPHLGQLLGR</sequence>
<dbReference type="RefSeq" id="WP_189308109.1">
    <property type="nucleotide sequence ID" value="NZ_BMRP01000060.1"/>
</dbReference>
<evidence type="ECO:0000313" key="2">
    <source>
        <dbReference type="Proteomes" id="UP000654471"/>
    </source>
</evidence>
<dbReference type="EMBL" id="BMRP01000060">
    <property type="protein sequence ID" value="GGU98718.1"/>
    <property type="molecule type" value="Genomic_DNA"/>
</dbReference>
<accession>A0ABQ2VN14</accession>